<gene>
    <name evidence="2" type="ORF">TGDOM2_229270</name>
</gene>
<dbReference type="EMBL" id="AHZU02000764">
    <property type="protein sequence ID" value="KFG40497.1"/>
    <property type="molecule type" value="Genomic_DNA"/>
</dbReference>
<dbReference type="AlphaFoldDB" id="A0A086K7X9"/>
<accession>A0A086K7X9</accession>
<evidence type="ECO:0000313" key="3">
    <source>
        <dbReference type="Proteomes" id="UP000028837"/>
    </source>
</evidence>
<dbReference type="Proteomes" id="UP000028837">
    <property type="component" value="Unassembled WGS sequence"/>
</dbReference>
<name>A0A086K7X9_TOXGO</name>
<feature type="signal peptide" evidence="1">
    <location>
        <begin position="1"/>
        <end position="26"/>
    </location>
</feature>
<evidence type="ECO:0000256" key="1">
    <source>
        <dbReference type="SAM" id="SignalP"/>
    </source>
</evidence>
<comment type="caution">
    <text evidence="2">The sequence shown here is derived from an EMBL/GenBank/DDBJ whole genome shotgun (WGS) entry which is preliminary data.</text>
</comment>
<dbReference type="VEuPathDB" id="ToxoDB:TGDOM2_229270"/>
<organism evidence="2 3">
    <name type="scientific">Toxoplasma gondii GAB2-2007-GAL-DOM2</name>
    <dbReference type="NCBI Taxonomy" id="1130820"/>
    <lineage>
        <taxon>Eukaryota</taxon>
        <taxon>Sar</taxon>
        <taxon>Alveolata</taxon>
        <taxon>Apicomplexa</taxon>
        <taxon>Conoidasida</taxon>
        <taxon>Coccidia</taxon>
        <taxon>Eucoccidiorida</taxon>
        <taxon>Eimeriorina</taxon>
        <taxon>Sarcocystidae</taxon>
        <taxon>Toxoplasma</taxon>
    </lineage>
</organism>
<reference evidence="2 3" key="1">
    <citation type="submission" date="2014-02" db="EMBL/GenBank/DDBJ databases">
        <authorList>
            <person name="Sibley D."/>
            <person name="Venepally P."/>
            <person name="Karamycheva S."/>
            <person name="Hadjithomas M."/>
            <person name="Khan A."/>
            <person name="Brunk B."/>
            <person name="Roos D."/>
            <person name="Caler E."/>
            <person name="Lorenzi H."/>
        </authorList>
    </citation>
    <scope>NUCLEOTIDE SEQUENCE [LARGE SCALE GENOMIC DNA]</scope>
    <source>
        <strain evidence="2 3">GAB2-2007-GAL-DOM2</strain>
    </source>
</reference>
<dbReference type="OrthoDB" id="328260at2759"/>
<keyword evidence="1" id="KW-0732">Signal</keyword>
<sequence>MAVAAGSLISFLVVSGVMLLWSPSLCAGVPQGLADHSVVIPADGLAADARYDFWLQANQTFQIIDRTADFSAMVEPPTFSTEAYAYNNPNCDLGRKISYKQEFAFASPDHIFWRRDIERDELDGRKYTFTTPPDDGLEDRVVEFCLVVSGPGTHADGDDPNIVFRRRLQDQEFFTASEHTLTLVIHAGARPQLTGILSGAFGGVALSLLSNV</sequence>
<proteinExistence type="predicted"/>
<evidence type="ECO:0000313" key="2">
    <source>
        <dbReference type="EMBL" id="KFG40497.1"/>
    </source>
</evidence>
<protein>
    <submittedName>
        <fullName evidence="2">Putative toxoplasma gondii family A protein</fullName>
    </submittedName>
</protein>
<feature type="chain" id="PRO_5001809027" evidence="1">
    <location>
        <begin position="27"/>
        <end position="212"/>
    </location>
</feature>